<dbReference type="OrthoDB" id="9815002at2"/>
<dbReference type="PANTHER" id="PTHR33734:SF22">
    <property type="entry name" value="MEMBRANE-BOUND LYTIC MUREIN TRANSGLYCOSYLASE D"/>
    <property type="match status" value="1"/>
</dbReference>
<protein>
    <submittedName>
        <fullName evidence="4">Membrane-bound lytic murein transglycosylase D</fullName>
    </submittedName>
</protein>
<dbReference type="SUPFAM" id="SSF54106">
    <property type="entry name" value="LysM domain"/>
    <property type="match status" value="3"/>
</dbReference>
<evidence type="ECO:0000313" key="5">
    <source>
        <dbReference type="Proteomes" id="UP000242869"/>
    </source>
</evidence>
<dbReference type="AlphaFoldDB" id="A0A1I4YL32"/>
<dbReference type="GO" id="GO:0008932">
    <property type="term" value="F:lytic endotransglycosylase activity"/>
    <property type="evidence" value="ECO:0007669"/>
    <property type="project" value="TreeGrafter"/>
</dbReference>
<dbReference type="InterPro" id="IPR018392">
    <property type="entry name" value="LysM"/>
</dbReference>
<feature type="signal peptide" evidence="2">
    <location>
        <begin position="1"/>
        <end position="19"/>
    </location>
</feature>
<dbReference type="InterPro" id="IPR008258">
    <property type="entry name" value="Transglycosylase_SLT_dom_1"/>
</dbReference>
<dbReference type="Gene3D" id="3.10.350.10">
    <property type="entry name" value="LysM domain"/>
    <property type="match status" value="3"/>
</dbReference>
<accession>A0A1I4YL32</accession>
<dbReference type="STRING" id="83765.SAMN05660284_01357"/>
<reference evidence="5" key="1">
    <citation type="submission" date="2016-10" db="EMBL/GenBank/DDBJ databases">
        <authorList>
            <person name="Varghese N."/>
            <person name="Submissions S."/>
        </authorList>
    </citation>
    <scope>NUCLEOTIDE SEQUENCE [LARGE SCALE GENOMIC DNA]</scope>
    <source>
        <strain evidence="5">DSM 6150</strain>
    </source>
</reference>
<evidence type="ECO:0000259" key="3">
    <source>
        <dbReference type="PROSITE" id="PS51782"/>
    </source>
</evidence>
<dbReference type="PROSITE" id="PS51782">
    <property type="entry name" value="LYSM"/>
    <property type="match status" value="3"/>
</dbReference>
<keyword evidence="2" id="KW-0732">Signal</keyword>
<dbReference type="InterPro" id="IPR023346">
    <property type="entry name" value="Lysozyme-like_dom_sf"/>
</dbReference>
<dbReference type="GO" id="GO:0016020">
    <property type="term" value="C:membrane"/>
    <property type="evidence" value="ECO:0007669"/>
    <property type="project" value="InterPro"/>
</dbReference>
<feature type="domain" description="LysM" evidence="3">
    <location>
        <begin position="355"/>
        <end position="399"/>
    </location>
</feature>
<gene>
    <name evidence="4" type="ORF">SAMN05660284_01357</name>
</gene>
<evidence type="ECO:0000256" key="2">
    <source>
        <dbReference type="SAM" id="SignalP"/>
    </source>
</evidence>
<sequence>MKYRLLAGLLATLCASAFASEQAAGISISRLDYQLSSTALTFKEPSKPTPEEVASLSSTLFTEAQDQAEEKQTLNIADAAKHPDLWSRIRTGFRMPDLDSPTVRKWEQYYANRPDYLNRIIERGSRYLYHVVEEVEKRGMPMEIALLPMIESAYNPKAESSARASGMWQFIPETGKRYGLERTWWYDGRRDVVAATSAALDYLTEIHGMFGDWQLALASYNWGENAVARAVAKNQNAGLSTTYSDLRMPVETANYVPKLMAVRNIIANPSAYGIEIADVPNKPYFKAIENNRHMDVRVAAQLAEIPVAELLRLNPGFMRPVIAQKDERKLVLPADKVETFQTNLAKYDKPLLNWQPYVTRKGEDLSRLAGQFGISLAELKNVNDIPAKARVAAGQTILVPKVEHLDVSDRQTLAALASNRLADPVDRGENDQPSAAKNFTQHRVARGETAFSIAKRYHISVAQLRAMNGKKNNRVAVGETLRIAAAPAQTRKQYVAKRGDTVAAVAKRFNVAAVDLMKWNNLEHANLQPGSRIVIH</sequence>
<dbReference type="Pfam" id="PF01464">
    <property type="entry name" value="SLT"/>
    <property type="match status" value="1"/>
</dbReference>
<dbReference type="GO" id="GO:0000270">
    <property type="term" value="P:peptidoglycan metabolic process"/>
    <property type="evidence" value="ECO:0007669"/>
    <property type="project" value="InterPro"/>
</dbReference>
<dbReference type="RefSeq" id="WP_091193222.1">
    <property type="nucleotide sequence ID" value="NZ_FOVE01000008.1"/>
</dbReference>
<name>A0A1I4YL32_9NEIS</name>
<dbReference type="InterPro" id="IPR036779">
    <property type="entry name" value="LysM_dom_sf"/>
</dbReference>
<dbReference type="PROSITE" id="PS00922">
    <property type="entry name" value="TRANSGLYCOSYLASE"/>
    <property type="match status" value="1"/>
</dbReference>
<dbReference type="EMBL" id="FOVE01000008">
    <property type="protein sequence ID" value="SFN38483.1"/>
    <property type="molecule type" value="Genomic_DNA"/>
</dbReference>
<dbReference type="CDD" id="cd00118">
    <property type="entry name" value="LysM"/>
    <property type="match status" value="2"/>
</dbReference>
<dbReference type="PANTHER" id="PTHR33734">
    <property type="entry name" value="LYSM DOMAIN-CONTAINING GPI-ANCHORED PROTEIN 2"/>
    <property type="match status" value="1"/>
</dbReference>
<comment type="similarity">
    <text evidence="1">Belongs to the transglycosylase Slt family.</text>
</comment>
<organism evidence="4 5">
    <name type="scientific">Formivibrio citricus</name>
    <dbReference type="NCBI Taxonomy" id="83765"/>
    <lineage>
        <taxon>Bacteria</taxon>
        <taxon>Pseudomonadati</taxon>
        <taxon>Pseudomonadota</taxon>
        <taxon>Betaproteobacteria</taxon>
        <taxon>Neisseriales</taxon>
        <taxon>Chitinibacteraceae</taxon>
        <taxon>Formivibrio</taxon>
    </lineage>
</organism>
<proteinExistence type="inferred from homology"/>
<feature type="domain" description="LysM" evidence="3">
    <location>
        <begin position="492"/>
        <end position="535"/>
    </location>
</feature>
<keyword evidence="5" id="KW-1185">Reference proteome</keyword>
<dbReference type="Gene3D" id="1.10.530.10">
    <property type="match status" value="1"/>
</dbReference>
<feature type="chain" id="PRO_5017340792" evidence="2">
    <location>
        <begin position="20"/>
        <end position="536"/>
    </location>
</feature>
<evidence type="ECO:0000256" key="1">
    <source>
        <dbReference type="ARBA" id="ARBA00007734"/>
    </source>
</evidence>
<dbReference type="Pfam" id="PF01476">
    <property type="entry name" value="LysM"/>
    <property type="match status" value="3"/>
</dbReference>
<feature type="domain" description="LysM" evidence="3">
    <location>
        <begin position="440"/>
        <end position="483"/>
    </location>
</feature>
<dbReference type="InterPro" id="IPR000189">
    <property type="entry name" value="Transglyc_AS"/>
</dbReference>
<dbReference type="SMART" id="SM00257">
    <property type="entry name" value="LysM"/>
    <property type="match status" value="3"/>
</dbReference>
<evidence type="ECO:0000313" key="4">
    <source>
        <dbReference type="EMBL" id="SFN38483.1"/>
    </source>
</evidence>
<dbReference type="CDD" id="cd16894">
    <property type="entry name" value="MltD-like"/>
    <property type="match status" value="1"/>
</dbReference>
<dbReference type="Proteomes" id="UP000242869">
    <property type="component" value="Unassembled WGS sequence"/>
</dbReference>
<dbReference type="SUPFAM" id="SSF53955">
    <property type="entry name" value="Lysozyme-like"/>
    <property type="match status" value="1"/>
</dbReference>